<dbReference type="Pfam" id="PF13304">
    <property type="entry name" value="AAA_21"/>
    <property type="match status" value="1"/>
</dbReference>
<dbReference type="GO" id="GO:0005524">
    <property type="term" value="F:ATP binding"/>
    <property type="evidence" value="ECO:0007669"/>
    <property type="project" value="UniProtKB-KW"/>
</dbReference>
<reference evidence="2" key="1">
    <citation type="submission" date="2020-04" db="EMBL/GenBank/DDBJ databases">
        <title>Deep metagenomics examines the oral microbiome during advanced dental caries in children, revealing novel taxa and co-occurrences with host molecules.</title>
        <authorList>
            <person name="Baker J.L."/>
            <person name="Morton J.T."/>
            <person name="Dinis M."/>
            <person name="Alvarez R."/>
            <person name="Tran N.C."/>
            <person name="Knight R."/>
            <person name="Edlund A."/>
        </authorList>
    </citation>
    <scope>NUCLEOTIDE SEQUENCE</scope>
    <source>
        <strain evidence="2">JCVI_32_bin.50</strain>
    </source>
</reference>
<keyword evidence="2" id="KW-0547">Nucleotide-binding</keyword>
<evidence type="ECO:0000259" key="1">
    <source>
        <dbReference type="Pfam" id="PF13304"/>
    </source>
</evidence>
<dbReference type="InterPro" id="IPR003959">
    <property type="entry name" value="ATPase_AAA_core"/>
</dbReference>
<keyword evidence="2" id="KW-0067">ATP-binding</keyword>
<dbReference type="SUPFAM" id="SSF52540">
    <property type="entry name" value="P-loop containing nucleoside triphosphate hydrolases"/>
    <property type="match status" value="1"/>
</dbReference>
<dbReference type="Proteomes" id="UP000787419">
    <property type="component" value="Unassembled WGS sequence"/>
</dbReference>
<evidence type="ECO:0000313" key="3">
    <source>
        <dbReference type="Proteomes" id="UP000787419"/>
    </source>
</evidence>
<sequence>MIRDFWAENYLSIRERQGLSFIAKTKDDFLSYEISPGVFLNKLGILYGANASGKSNILYAIQNVFELLVISRTDINEAVITRPSFELTKTEPTRLHVSFYADGVRYDYDIAYLLSHILEESLYYYPNNSKALFYERTFKGEGIQAEIKFGASLNLTAATKKTLAENTLNNHSVLSAYRKISLKEDILPIASLLNWAVRHVHNINEHQRDSLGEEIKEACGDEKLKRFYLQMLKKADLNINGFRVVTRLKEVPENIRKAITENEMFTEEAKKRMLEPKDSNEIFFVNQSKEGDFEIPIGLQSSGTLHYIEMLHFLYHLITGSHIYLLDELDEKLHDDLLLYFLNVFIYHSESSQLVFTTQELSLLAEDLLNEHRDLVWFVEKKQDTASSEYNRGDSFGLHKNSSLYNSYKIGKLGAKPELGSFFIDLD</sequence>
<name>A0A9D5WZX3_9BACT</name>
<dbReference type="RefSeq" id="WP_088224002.1">
    <property type="nucleotide sequence ID" value="NZ_JABZTM010000153.1"/>
</dbReference>
<dbReference type="GO" id="GO:0016887">
    <property type="term" value="F:ATP hydrolysis activity"/>
    <property type="evidence" value="ECO:0007669"/>
    <property type="project" value="InterPro"/>
</dbReference>
<dbReference type="EMBL" id="JABZTM010000153">
    <property type="protein sequence ID" value="MBF1447834.1"/>
    <property type="molecule type" value="Genomic_DNA"/>
</dbReference>
<feature type="domain" description="ATPase AAA-type core" evidence="1">
    <location>
        <begin position="45"/>
        <end position="364"/>
    </location>
</feature>
<dbReference type="Gene3D" id="3.40.50.300">
    <property type="entry name" value="P-loop containing nucleotide triphosphate hydrolases"/>
    <property type="match status" value="1"/>
</dbReference>
<proteinExistence type="predicted"/>
<protein>
    <submittedName>
        <fullName evidence="2">ATP-binding protein</fullName>
    </submittedName>
</protein>
<organism evidence="2 3">
    <name type="scientific">Prevotella nigrescens</name>
    <dbReference type="NCBI Taxonomy" id="28133"/>
    <lineage>
        <taxon>Bacteria</taxon>
        <taxon>Pseudomonadati</taxon>
        <taxon>Bacteroidota</taxon>
        <taxon>Bacteroidia</taxon>
        <taxon>Bacteroidales</taxon>
        <taxon>Prevotellaceae</taxon>
        <taxon>Prevotella</taxon>
    </lineage>
</organism>
<dbReference type="PANTHER" id="PTHR40396:SF1">
    <property type="entry name" value="ATPASE AAA-TYPE CORE DOMAIN-CONTAINING PROTEIN"/>
    <property type="match status" value="1"/>
</dbReference>
<evidence type="ECO:0000313" key="2">
    <source>
        <dbReference type="EMBL" id="MBF1447834.1"/>
    </source>
</evidence>
<dbReference type="PANTHER" id="PTHR40396">
    <property type="entry name" value="ATPASE-LIKE PROTEIN"/>
    <property type="match status" value="1"/>
</dbReference>
<comment type="caution">
    <text evidence="2">The sequence shown here is derived from an EMBL/GenBank/DDBJ whole genome shotgun (WGS) entry which is preliminary data.</text>
</comment>
<dbReference type="AlphaFoldDB" id="A0A9D5WZX3"/>
<gene>
    <name evidence="2" type="ORF">HXN55_10725</name>
</gene>
<accession>A0A9D5WZX3</accession>
<dbReference type="InterPro" id="IPR027417">
    <property type="entry name" value="P-loop_NTPase"/>
</dbReference>